<reference evidence="2" key="1">
    <citation type="submission" date="2021-10" db="EMBL/GenBank/DDBJ databases">
        <title>Anaerobic single-cell dispensing facilitates the cultivation of human gut bacteria.</title>
        <authorList>
            <person name="Afrizal A."/>
        </authorList>
    </citation>
    <scope>NUCLEOTIDE SEQUENCE</scope>
    <source>
        <strain evidence="2">CLA-AA-H274</strain>
    </source>
</reference>
<dbReference type="EMBL" id="JAJEPU010000003">
    <property type="protein sequence ID" value="MCC2163586.1"/>
    <property type="molecule type" value="Genomic_DNA"/>
</dbReference>
<gene>
    <name evidence="2" type="ORF">LKD32_01590</name>
</gene>
<proteinExistence type="predicted"/>
<dbReference type="RefSeq" id="WP_308450421.1">
    <property type="nucleotide sequence ID" value="NZ_JAJEPU010000003.1"/>
</dbReference>
<dbReference type="Gene3D" id="3.40.50.1110">
    <property type="entry name" value="SGNH hydrolase"/>
    <property type="match status" value="1"/>
</dbReference>
<keyword evidence="2" id="KW-0378">Hydrolase</keyword>
<dbReference type="PANTHER" id="PTHR30383:SF29">
    <property type="entry name" value="SGNH HYDROLASE-TYPE ESTERASE DOMAIN-CONTAINING PROTEIN"/>
    <property type="match status" value="1"/>
</dbReference>
<evidence type="ECO:0000313" key="2">
    <source>
        <dbReference type="EMBL" id="MCC2163586.1"/>
    </source>
</evidence>
<dbReference type="Proteomes" id="UP001198962">
    <property type="component" value="Unassembled WGS sequence"/>
</dbReference>
<feature type="domain" description="SGNH hydrolase-type esterase" evidence="1">
    <location>
        <begin position="6"/>
        <end position="193"/>
    </location>
</feature>
<accession>A0AAE3AMX1</accession>
<name>A0AAE3AMX1_9FIRM</name>
<dbReference type="SUPFAM" id="SSF52266">
    <property type="entry name" value="SGNH hydrolase"/>
    <property type="match status" value="1"/>
</dbReference>
<comment type="caution">
    <text evidence="2">The sequence shown here is derived from an EMBL/GenBank/DDBJ whole genome shotgun (WGS) entry which is preliminary data.</text>
</comment>
<dbReference type="InterPro" id="IPR013830">
    <property type="entry name" value="SGNH_hydro"/>
</dbReference>
<evidence type="ECO:0000259" key="1">
    <source>
        <dbReference type="Pfam" id="PF13472"/>
    </source>
</evidence>
<dbReference type="CDD" id="cd01839">
    <property type="entry name" value="SGNH_arylesterase_like"/>
    <property type="match status" value="1"/>
</dbReference>
<organism evidence="2 3">
    <name type="scientific">Brotaphodocola catenula</name>
    <dbReference type="NCBI Taxonomy" id="2885361"/>
    <lineage>
        <taxon>Bacteria</taxon>
        <taxon>Bacillati</taxon>
        <taxon>Bacillota</taxon>
        <taxon>Clostridia</taxon>
        <taxon>Lachnospirales</taxon>
        <taxon>Lachnospiraceae</taxon>
        <taxon>Brotaphodocola</taxon>
    </lineage>
</organism>
<keyword evidence="3" id="KW-1185">Reference proteome</keyword>
<sequence length="209" mass="23418">MKQILCFGDSNTFGLVPGENARYPWGVRWTSILSEKLGAQEYHVVEEGLCGRTSIFDDPLRDGRNSVKLLPTLLESHAPLDLVTVMLGTNDCKTIFGASAQVIAQGIQRLIGQIRQYAPNSKILIISPIHLGDHVWEPGFDPEFCKNSIQVSKELAEAYHRIAEAENVEFLDASRYADPSKRDQEHMTEEGHRNLAEAVYQIVREKIVA</sequence>
<dbReference type="AlphaFoldDB" id="A0AAE3AMX1"/>
<protein>
    <submittedName>
        <fullName evidence="2">SGNH/GDSL hydrolase family protein</fullName>
    </submittedName>
</protein>
<dbReference type="InterPro" id="IPR051532">
    <property type="entry name" value="Ester_Hydrolysis_Enzymes"/>
</dbReference>
<dbReference type="Pfam" id="PF13472">
    <property type="entry name" value="Lipase_GDSL_2"/>
    <property type="match status" value="1"/>
</dbReference>
<evidence type="ECO:0000313" key="3">
    <source>
        <dbReference type="Proteomes" id="UP001198962"/>
    </source>
</evidence>
<dbReference type="InterPro" id="IPR036514">
    <property type="entry name" value="SGNH_hydro_sf"/>
</dbReference>
<dbReference type="GO" id="GO:0016787">
    <property type="term" value="F:hydrolase activity"/>
    <property type="evidence" value="ECO:0007669"/>
    <property type="project" value="UniProtKB-KW"/>
</dbReference>
<dbReference type="PANTHER" id="PTHR30383">
    <property type="entry name" value="THIOESTERASE 1/PROTEASE 1/LYSOPHOSPHOLIPASE L1"/>
    <property type="match status" value="1"/>
</dbReference>